<dbReference type="AlphaFoldDB" id="A0A7K0E0L1"/>
<dbReference type="Pfam" id="PF01381">
    <property type="entry name" value="HTH_3"/>
    <property type="match status" value="1"/>
</dbReference>
<evidence type="ECO:0000259" key="1">
    <source>
        <dbReference type="PROSITE" id="PS50943"/>
    </source>
</evidence>
<dbReference type="OrthoDB" id="129597at2"/>
<comment type="caution">
    <text evidence="2">The sequence shown here is derived from an EMBL/GenBank/DDBJ whole genome shotgun (WGS) entry which is preliminary data.</text>
</comment>
<dbReference type="Proteomes" id="UP000431401">
    <property type="component" value="Unassembled WGS sequence"/>
</dbReference>
<organism evidence="2 3">
    <name type="scientific">Nocardia aurantia</name>
    <dbReference type="NCBI Taxonomy" id="2585199"/>
    <lineage>
        <taxon>Bacteria</taxon>
        <taxon>Bacillati</taxon>
        <taxon>Actinomycetota</taxon>
        <taxon>Actinomycetes</taxon>
        <taxon>Mycobacteriales</taxon>
        <taxon>Nocardiaceae</taxon>
        <taxon>Nocardia</taxon>
    </lineage>
</organism>
<dbReference type="GO" id="GO:0003677">
    <property type="term" value="F:DNA binding"/>
    <property type="evidence" value="ECO:0007669"/>
    <property type="project" value="InterPro"/>
</dbReference>
<accession>A0A7K0E0L1</accession>
<dbReference type="SUPFAM" id="SSF47413">
    <property type="entry name" value="lambda repressor-like DNA-binding domains"/>
    <property type="match status" value="1"/>
</dbReference>
<dbReference type="InterPro" id="IPR010982">
    <property type="entry name" value="Lambda_DNA-bd_dom_sf"/>
</dbReference>
<dbReference type="SMART" id="SM00530">
    <property type="entry name" value="HTH_XRE"/>
    <property type="match status" value="1"/>
</dbReference>
<dbReference type="CDD" id="cd00093">
    <property type="entry name" value="HTH_XRE"/>
    <property type="match status" value="1"/>
</dbReference>
<protein>
    <recommendedName>
        <fullName evidence="1">HTH cro/C1-type domain-containing protein</fullName>
    </recommendedName>
</protein>
<dbReference type="EMBL" id="WEGI01000018">
    <property type="protein sequence ID" value="MQY31317.1"/>
    <property type="molecule type" value="Genomic_DNA"/>
</dbReference>
<sequence>MRFRGTRLRSKTANRALADMLAEAEFDLKDALVAARKAAGLEQKDIAEQIGVDKSTISRFERLDSNPTLTMIRNYAYAVGAVVRFDIVPFDQAVAGESAESAPSRPGNQAGVAGPGPAFLDRVLRANSFAFVNDAVSGPSASRAATIATQTVRTTIENPVHI</sequence>
<dbReference type="Gene3D" id="1.10.260.40">
    <property type="entry name" value="lambda repressor-like DNA-binding domains"/>
    <property type="match status" value="1"/>
</dbReference>
<reference evidence="2 3" key="1">
    <citation type="submission" date="2019-10" db="EMBL/GenBank/DDBJ databases">
        <title>Nocardia macrotermitis sp. nov. and Nocardia aurantia sp. nov., isolated from the gut of fungus growing-termite Macrotermes natalensis.</title>
        <authorList>
            <person name="Benndorf R."/>
            <person name="Schwitalla J."/>
            <person name="Martin K."/>
            <person name="De Beer W."/>
            <person name="Kaster A.-K."/>
            <person name="Vollmers J."/>
            <person name="Poulsen M."/>
            <person name="Beemelmanns C."/>
        </authorList>
    </citation>
    <scope>NUCLEOTIDE SEQUENCE [LARGE SCALE GENOMIC DNA]</scope>
    <source>
        <strain evidence="2 3">RB56</strain>
    </source>
</reference>
<proteinExistence type="predicted"/>
<name>A0A7K0E0L1_9NOCA</name>
<keyword evidence="3" id="KW-1185">Reference proteome</keyword>
<gene>
    <name evidence="2" type="ORF">NRB56_69260</name>
</gene>
<evidence type="ECO:0000313" key="2">
    <source>
        <dbReference type="EMBL" id="MQY31317.1"/>
    </source>
</evidence>
<evidence type="ECO:0000313" key="3">
    <source>
        <dbReference type="Proteomes" id="UP000431401"/>
    </source>
</evidence>
<feature type="domain" description="HTH cro/C1-type" evidence="1">
    <location>
        <begin position="32"/>
        <end position="88"/>
    </location>
</feature>
<dbReference type="InterPro" id="IPR001387">
    <property type="entry name" value="Cro/C1-type_HTH"/>
</dbReference>
<dbReference type="PROSITE" id="PS50943">
    <property type="entry name" value="HTH_CROC1"/>
    <property type="match status" value="1"/>
</dbReference>